<name>A0A9D2CS43_9FIRM</name>
<dbReference type="GO" id="GO:0016831">
    <property type="term" value="F:carboxy-lyase activity"/>
    <property type="evidence" value="ECO:0007669"/>
    <property type="project" value="UniProtKB-KW"/>
</dbReference>
<accession>A0A9D2CS43</accession>
<protein>
    <submittedName>
        <fullName evidence="8">Aminotransferase class I/II-fold pyridoxal phosphate-dependent enzyme</fullName>
    </submittedName>
</protein>
<dbReference type="SUPFAM" id="SSF55904">
    <property type="entry name" value="Ornithine decarboxylase C-terminal domain"/>
    <property type="match status" value="1"/>
</dbReference>
<organism evidence="8 9">
    <name type="scientific">Candidatus Borkfalkia excrementigallinarum</name>
    <dbReference type="NCBI Taxonomy" id="2838506"/>
    <lineage>
        <taxon>Bacteria</taxon>
        <taxon>Bacillati</taxon>
        <taxon>Bacillota</taxon>
        <taxon>Clostridia</taxon>
        <taxon>Christensenellales</taxon>
        <taxon>Christensenellaceae</taxon>
        <taxon>Candidatus Borkfalkia</taxon>
    </lineage>
</organism>
<comment type="caution">
    <text evidence="8">The sequence shown here is derived from an EMBL/GenBank/DDBJ whole genome shotgun (WGS) entry which is preliminary data.</text>
</comment>
<comment type="similarity">
    <text evidence="2">Belongs to the Orn/Lys/Arg decarboxylase class-I family.</text>
</comment>
<keyword evidence="4" id="KW-0663">Pyridoxal phosphate</keyword>
<keyword evidence="8" id="KW-0032">Aminotransferase</keyword>
<dbReference type="InterPro" id="IPR000310">
    <property type="entry name" value="Orn/Lys/Arg_deCO2ase_major_dom"/>
</dbReference>
<dbReference type="PANTHER" id="PTHR43277">
    <property type="entry name" value="ARGININE DECARBOXYLASE"/>
    <property type="match status" value="1"/>
</dbReference>
<evidence type="ECO:0000256" key="1">
    <source>
        <dbReference type="ARBA" id="ARBA00001933"/>
    </source>
</evidence>
<dbReference type="Gene3D" id="3.90.100.10">
    <property type="entry name" value="Orn/Lys/Arg decarboxylase, C-terminal domain"/>
    <property type="match status" value="1"/>
</dbReference>
<dbReference type="Pfam" id="PF03711">
    <property type="entry name" value="OKR_DC_1_C"/>
    <property type="match status" value="1"/>
</dbReference>
<reference evidence="8" key="1">
    <citation type="journal article" date="2021" name="PeerJ">
        <title>Extensive microbial diversity within the chicken gut microbiome revealed by metagenomics and culture.</title>
        <authorList>
            <person name="Gilroy R."/>
            <person name="Ravi A."/>
            <person name="Getino M."/>
            <person name="Pursley I."/>
            <person name="Horton D.L."/>
            <person name="Alikhan N.F."/>
            <person name="Baker D."/>
            <person name="Gharbi K."/>
            <person name="Hall N."/>
            <person name="Watson M."/>
            <person name="Adriaenssens E.M."/>
            <person name="Foster-Nyarko E."/>
            <person name="Jarju S."/>
            <person name="Secka A."/>
            <person name="Antonio M."/>
            <person name="Oren A."/>
            <person name="Chaudhuri R.R."/>
            <person name="La Ragione R."/>
            <person name="Hildebrand F."/>
            <person name="Pallen M.J."/>
        </authorList>
    </citation>
    <scope>NUCLEOTIDE SEQUENCE</scope>
    <source>
        <strain evidence="8">1345</strain>
    </source>
</reference>
<proteinExistence type="inferred from homology"/>
<dbReference type="InterPro" id="IPR015421">
    <property type="entry name" value="PyrdxlP-dep_Trfase_major"/>
</dbReference>
<evidence type="ECO:0000256" key="2">
    <source>
        <dbReference type="ARBA" id="ARBA00010671"/>
    </source>
</evidence>
<reference evidence="8" key="2">
    <citation type="submission" date="2021-04" db="EMBL/GenBank/DDBJ databases">
        <authorList>
            <person name="Gilroy R."/>
        </authorList>
    </citation>
    <scope>NUCLEOTIDE SEQUENCE</scope>
    <source>
        <strain evidence="8">1345</strain>
    </source>
</reference>
<dbReference type="SUPFAM" id="SSF53383">
    <property type="entry name" value="PLP-dependent transferases"/>
    <property type="match status" value="1"/>
</dbReference>
<evidence type="ECO:0000256" key="3">
    <source>
        <dbReference type="ARBA" id="ARBA00022793"/>
    </source>
</evidence>
<sequence length="454" mass="49630">MKLYIYGALKSYKSRGAMRFHMPGHKANRRRFPLFRDAALDITELPFADCLESPDGIIAEAQRDIADILGARASFILTDGSSVGIFAMLYIVKKRGGKVVIARNSHKSVYNACALLGIEPYIVQNNERDGVLLPPSPADIETALKKERDACAVLLTSPDYYGNVADCAAIEKICRRYNKIFMVDGAHGAALKFDPDERGHYAGESAHIWVDGSHKTMPSLTQGALLNVKDETLISDAEEGLGFLRTTSPSYPIMASVEYGVKYMEENGAVLTDAVKRELTLVKARLQKSGIPFYTESKTLVLAVDFGALGISPYAAEQELERRNVYAEMCDGRYLLFYFSPLTPPAQLARLAWKLHAVAHSRALKNTFEPSVNYASGVKKYGYLTAQSLAVEYVPLKKAVGRIAARNAGITPPCYPIVVAGEQITEEAAAALEKAPHTFGVKRGTIAVINIGGR</sequence>
<evidence type="ECO:0000313" key="8">
    <source>
        <dbReference type="EMBL" id="HIY97739.1"/>
    </source>
</evidence>
<dbReference type="InterPro" id="IPR008286">
    <property type="entry name" value="Prn/Lys/Arg_de-COase_C"/>
</dbReference>
<dbReference type="InterPro" id="IPR036633">
    <property type="entry name" value="Prn/Lys/Arg_de-COase_C_sf"/>
</dbReference>
<dbReference type="Gene3D" id="3.40.640.10">
    <property type="entry name" value="Type I PLP-dependent aspartate aminotransferase-like (Major domain)"/>
    <property type="match status" value="1"/>
</dbReference>
<feature type="domain" description="Orn/Lys/Arg decarboxylase C-terminal" evidence="7">
    <location>
        <begin position="354"/>
        <end position="431"/>
    </location>
</feature>
<keyword evidence="3" id="KW-0210">Decarboxylase</keyword>
<dbReference type="InterPro" id="IPR052357">
    <property type="entry name" value="Orn_Lys_Arg_decarboxylase-I"/>
</dbReference>
<gene>
    <name evidence="8" type="ORF">H9729_08615</name>
</gene>
<dbReference type="PANTHER" id="PTHR43277:SF4">
    <property type="entry name" value="ARGININE DECARBOXYLASE"/>
    <property type="match status" value="1"/>
</dbReference>
<dbReference type="InterPro" id="IPR015424">
    <property type="entry name" value="PyrdxlP-dep_Trfase"/>
</dbReference>
<keyword evidence="5" id="KW-0456">Lyase</keyword>
<dbReference type="EMBL" id="DXCQ01000075">
    <property type="protein sequence ID" value="HIY97739.1"/>
    <property type="molecule type" value="Genomic_DNA"/>
</dbReference>
<dbReference type="AlphaFoldDB" id="A0A9D2CS43"/>
<feature type="domain" description="Orn/Lys/Arg decarboxylases family 1 pyridoxal-P attachment site" evidence="6">
    <location>
        <begin position="5"/>
        <end position="283"/>
    </location>
</feature>
<evidence type="ECO:0000256" key="4">
    <source>
        <dbReference type="ARBA" id="ARBA00022898"/>
    </source>
</evidence>
<dbReference type="GO" id="GO:0008483">
    <property type="term" value="F:transaminase activity"/>
    <property type="evidence" value="ECO:0007669"/>
    <property type="project" value="UniProtKB-KW"/>
</dbReference>
<evidence type="ECO:0000313" key="9">
    <source>
        <dbReference type="Proteomes" id="UP000886750"/>
    </source>
</evidence>
<dbReference type="Proteomes" id="UP000886750">
    <property type="component" value="Unassembled WGS sequence"/>
</dbReference>
<evidence type="ECO:0000259" key="7">
    <source>
        <dbReference type="Pfam" id="PF03711"/>
    </source>
</evidence>
<comment type="cofactor">
    <cofactor evidence="1">
        <name>pyridoxal 5'-phosphate</name>
        <dbReference type="ChEBI" id="CHEBI:597326"/>
    </cofactor>
</comment>
<evidence type="ECO:0000259" key="6">
    <source>
        <dbReference type="Pfam" id="PF01276"/>
    </source>
</evidence>
<dbReference type="Pfam" id="PF01276">
    <property type="entry name" value="OKR_DC_1"/>
    <property type="match status" value="1"/>
</dbReference>
<keyword evidence="8" id="KW-0808">Transferase</keyword>
<evidence type="ECO:0000256" key="5">
    <source>
        <dbReference type="ARBA" id="ARBA00023239"/>
    </source>
</evidence>